<dbReference type="AlphaFoldDB" id="A0A0F7TSX2"/>
<accession>A0A0F7TSX2</accession>
<evidence type="ECO:0000256" key="1">
    <source>
        <dbReference type="SAM" id="MobiDB-lite"/>
    </source>
</evidence>
<reference evidence="3" key="4">
    <citation type="submission" date="2015-09" db="EMBL/GenBank/DDBJ databases">
        <authorList>
            <person name="Jackson K.R."/>
            <person name="Lunt B.L."/>
            <person name="Fisher J.N.B."/>
            <person name="Gardner A.V."/>
            <person name="Bailey M.E."/>
            <person name="Deus L.M."/>
            <person name="Earl A.S."/>
            <person name="Gibby P.D."/>
            <person name="Hartmann K.A."/>
            <person name="Liu J.E."/>
            <person name="Manci A.M."/>
            <person name="Nielsen D.A."/>
            <person name="Solomon M.B."/>
            <person name="Breakwell D.P."/>
            <person name="Burnett S.H."/>
            <person name="Grose J.H."/>
        </authorList>
    </citation>
    <scope>NUCLEOTIDE SEQUENCE [LARGE SCALE GENOMIC DNA]</scope>
    <source>
        <strain evidence="3">LaBioMMi 136</strain>
    </source>
</reference>
<protein>
    <recommendedName>
        <fullName evidence="6">Roadblock/LAMTOR2 domain-containing protein</fullName>
    </recommendedName>
</protein>
<dbReference type="EMBL" id="LJBN01000230">
    <property type="protein sequence ID" value="OOQ82003.1"/>
    <property type="molecule type" value="Genomic_DNA"/>
</dbReference>
<dbReference type="SUPFAM" id="SSF103196">
    <property type="entry name" value="Roadblock/LC7 domain"/>
    <property type="match status" value="1"/>
</dbReference>
<evidence type="ECO:0000313" key="2">
    <source>
        <dbReference type="EMBL" id="CEJ59784.1"/>
    </source>
</evidence>
<dbReference type="PANTHER" id="PTHR10779">
    <property type="entry name" value="DYNEIN LIGHT CHAIN ROADBLOCK"/>
    <property type="match status" value="1"/>
</dbReference>
<proteinExistence type="predicted"/>
<gene>
    <name evidence="3" type="ORF">PEBR_40744</name>
    <name evidence="2" type="ORF">PMG11_08391</name>
</gene>
<feature type="compositionally biased region" description="Low complexity" evidence="1">
    <location>
        <begin position="54"/>
        <end position="91"/>
    </location>
</feature>
<sequence length="211" mass="22168">MANPPQRTQQVPQHVTALLSHLTSRPGVQSTLILSRKDGSIIQSTGQIAAQENASPRTTPPTSSTTDQTPTAQPSDSSPASPTSPTPTTYQPSQAEALAAHIFNFVSSASALGISLARPITTQSTTNGHSSSGLDAEYGSYGNGTGTSTPREEDQDGQGDREEEDEVKLLRMRTRKHEIVVVPDRKYLLCVVHDVAHGGGGPGATGARSSR</sequence>
<organism evidence="2 4">
    <name type="scientific">Penicillium brasilianum</name>
    <dbReference type="NCBI Taxonomy" id="104259"/>
    <lineage>
        <taxon>Eukaryota</taxon>
        <taxon>Fungi</taxon>
        <taxon>Dikarya</taxon>
        <taxon>Ascomycota</taxon>
        <taxon>Pezizomycotina</taxon>
        <taxon>Eurotiomycetes</taxon>
        <taxon>Eurotiomycetidae</taxon>
        <taxon>Eurotiales</taxon>
        <taxon>Aspergillaceae</taxon>
        <taxon>Penicillium</taxon>
    </lineage>
</organism>
<reference evidence="4" key="2">
    <citation type="journal article" date="2015" name="Genome Announc.">
        <title>Draft genome sequence of the fungus Penicillium brasilianum MG11.</title>
        <authorList>
            <person name="Horn F."/>
            <person name="Linde J."/>
            <person name="Mattern D.J."/>
            <person name="Walther G."/>
            <person name="Guthke R."/>
            <person name="Brakhage A.A."/>
            <person name="Valiante V."/>
        </authorList>
    </citation>
    <scope>NUCLEOTIDE SEQUENCE [LARGE SCALE GENOMIC DNA]</scope>
    <source>
        <strain evidence="4">MG11</strain>
    </source>
</reference>
<feature type="compositionally biased region" description="Polar residues" evidence="1">
    <location>
        <begin position="44"/>
        <end position="53"/>
    </location>
</feature>
<evidence type="ECO:0000313" key="5">
    <source>
        <dbReference type="Proteomes" id="UP000190744"/>
    </source>
</evidence>
<dbReference type="OrthoDB" id="9985637at2759"/>
<dbReference type="Proteomes" id="UP000042958">
    <property type="component" value="Unassembled WGS sequence"/>
</dbReference>
<reference evidence="5" key="3">
    <citation type="submission" date="2015-09" db="EMBL/GenBank/DDBJ databases">
        <authorList>
            <person name="Fill T.P."/>
            <person name="Baretta J.F."/>
            <person name="de Almeida L.G."/>
            <person name="Rocha M."/>
            <person name="de Souza D.H."/>
            <person name="Malavazi I."/>
            <person name="Cerdeira L.T."/>
            <person name="Hong H."/>
            <person name="Samborskyy M."/>
            <person name="de Vasconcelos A.T."/>
            <person name="Leadlay P."/>
            <person name="Rodrigues-Filho E."/>
        </authorList>
    </citation>
    <scope>NUCLEOTIDE SEQUENCE [LARGE SCALE GENOMIC DNA]</scope>
    <source>
        <strain evidence="5">LaBioMMi 136</strain>
    </source>
</reference>
<feature type="compositionally biased region" description="Acidic residues" evidence="1">
    <location>
        <begin position="153"/>
        <end position="166"/>
    </location>
</feature>
<dbReference type="EMBL" id="CDHK01000007">
    <property type="protein sequence ID" value="CEJ59784.1"/>
    <property type="molecule type" value="Genomic_DNA"/>
</dbReference>
<feature type="region of interest" description="Disordered" evidence="1">
    <location>
        <begin position="122"/>
        <end position="166"/>
    </location>
</feature>
<reference evidence="2" key="1">
    <citation type="submission" date="2014-11" db="EMBL/GenBank/DDBJ databases">
        <authorList>
            <person name="Zhu J."/>
            <person name="Qi W."/>
            <person name="Song R."/>
        </authorList>
    </citation>
    <scope>NUCLEOTIDE SEQUENCE [LARGE SCALE GENOMIC DNA]</scope>
</reference>
<dbReference type="STRING" id="104259.A0A0F7TSX2"/>
<name>A0A0F7TSX2_PENBI</name>
<dbReference type="Proteomes" id="UP000190744">
    <property type="component" value="Unassembled WGS sequence"/>
</dbReference>
<evidence type="ECO:0000313" key="3">
    <source>
        <dbReference type="EMBL" id="OOQ82003.1"/>
    </source>
</evidence>
<feature type="compositionally biased region" description="Polar residues" evidence="1">
    <location>
        <begin position="122"/>
        <end position="133"/>
    </location>
</feature>
<dbReference type="Gene3D" id="3.30.450.30">
    <property type="entry name" value="Dynein light chain 2a, cytoplasmic"/>
    <property type="match status" value="1"/>
</dbReference>
<evidence type="ECO:0000313" key="4">
    <source>
        <dbReference type="Proteomes" id="UP000042958"/>
    </source>
</evidence>
<evidence type="ECO:0008006" key="6">
    <source>
        <dbReference type="Google" id="ProtNLM"/>
    </source>
</evidence>
<keyword evidence="4" id="KW-1185">Reference proteome</keyword>
<feature type="region of interest" description="Disordered" evidence="1">
    <location>
        <begin position="44"/>
        <end position="91"/>
    </location>
</feature>